<dbReference type="InterPro" id="IPR006311">
    <property type="entry name" value="TAT_signal"/>
</dbReference>
<evidence type="ECO:0000256" key="1">
    <source>
        <dbReference type="ARBA" id="ARBA00004196"/>
    </source>
</evidence>
<dbReference type="InterPro" id="IPR051313">
    <property type="entry name" value="Bact_iron-sidero_bind"/>
</dbReference>
<gene>
    <name evidence="7" type="ORF">A5677_06805</name>
</gene>
<dbReference type="Pfam" id="PF01497">
    <property type="entry name" value="Peripla_BP_2"/>
    <property type="match status" value="1"/>
</dbReference>
<evidence type="ECO:0000256" key="5">
    <source>
        <dbReference type="SAM" id="SignalP"/>
    </source>
</evidence>
<reference evidence="7 8" key="1">
    <citation type="submission" date="2016-06" db="EMBL/GenBank/DDBJ databases">
        <authorList>
            <person name="Kjaerup R.B."/>
            <person name="Dalgaard T.S."/>
            <person name="Juul-Madsen H.R."/>
        </authorList>
    </citation>
    <scope>NUCLEOTIDE SEQUENCE [LARGE SCALE GENOMIC DNA]</scope>
    <source>
        <strain evidence="7 8">E3012</strain>
    </source>
</reference>
<dbReference type="OrthoDB" id="1846031at2"/>
<dbReference type="InterPro" id="IPR019546">
    <property type="entry name" value="TAT_signal_bac_arc"/>
</dbReference>
<dbReference type="PANTHER" id="PTHR30532">
    <property type="entry name" value="IRON III DICITRATE-BINDING PERIPLASMIC PROTEIN"/>
    <property type="match status" value="1"/>
</dbReference>
<dbReference type="RefSeq" id="WP_065484030.1">
    <property type="nucleotide sequence ID" value="NZ_MBEE01000259.1"/>
</dbReference>
<feature type="chain" id="PRO_5039077019" evidence="5">
    <location>
        <begin position="28"/>
        <end position="332"/>
    </location>
</feature>
<comment type="subcellular location">
    <subcellularLocation>
        <location evidence="1">Cell envelope</location>
    </subcellularLocation>
</comment>
<dbReference type="EMBL" id="MBEE01000259">
    <property type="protein sequence ID" value="OCB43354.1"/>
    <property type="molecule type" value="Genomic_DNA"/>
</dbReference>
<protein>
    <submittedName>
        <fullName evidence="7">Iron ABC transporter substrate-binding protein</fullName>
    </submittedName>
</protein>
<feature type="signal peptide" evidence="5">
    <location>
        <begin position="1"/>
        <end position="27"/>
    </location>
</feature>
<dbReference type="GO" id="GO:0030288">
    <property type="term" value="C:outer membrane-bounded periplasmic space"/>
    <property type="evidence" value="ECO:0007669"/>
    <property type="project" value="TreeGrafter"/>
</dbReference>
<dbReference type="AlphaFoldDB" id="A0A1B9CLY2"/>
<dbReference type="PANTHER" id="PTHR30532:SF24">
    <property type="entry name" value="FERRIC ENTEROBACTIN-BINDING PERIPLASMIC PROTEIN FEPB"/>
    <property type="match status" value="1"/>
</dbReference>
<evidence type="ECO:0000256" key="4">
    <source>
        <dbReference type="ARBA" id="ARBA00022729"/>
    </source>
</evidence>
<accession>A0A1B9CLY2</accession>
<sequence>MRQGWNRRGFLQLAGAGAVAAVAGAPAACSARKPSSDASGGKSVTINHLFGQTVIKEPPKRVVSAGYTEQDDLLAVGVVPIAVTNWFGDQPFAVWPWAQPKLGGARPVVLNLDNGIPVDQIAGLKPDLIVAVNAGVDADTYRKLSAIAPTVPQSDGDAFFEPWKEQAAAVGQAVFQAGQMKSLVDAVDQKFTAVGKEHPAWTGKKALLMQGTLWQGTVVATMAGWRTDFLNQMGLVIADSIKPFGNDHRAVIPRDHVKAVLDSADVIIWTTENPDDQKALLADPDVAASQATAQSRHIFTTKEQAGAIAFSSPLSYPLVADQLPPLIGRILG</sequence>
<keyword evidence="3" id="KW-0813">Transport</keyword>
<comment type="caution">
    <text evidence="7">The sequence shown here is derived from an EMBL/GenBank/DDBJ whole genome shotgun (WGS) entry which is preliminary data.</text>
</comment>
<proteinExistence type="inferred from homology"/>
<keyword evidence="4 5" id="KW-0732">Signal</keyword>
<evidence type="ECO:0000259" key="6">
    <source>
        <dbReference type="PROSITE" id="PS50983"/>
    </source>
</evidence>
<dbReference type="GO" id="GO:1901678">
    <property type="term" value="P:iron coordination entity transport"/>
    <property type="evidence" value="ECO:0007669"/>
    <property type="project" value="UniProtKB-ARBA"/>
</dbReference>
<dbReference type="SUPFAM" id="SSF53807">
    <property type="entry name" value="Helical backbone' metal receptor"/>
    <property type="match status" value="1"/>
</dbReference>
<dbReference type="Gene3D" id="3.40.50.1980">
    <property type="entry name" value="Nitrogenase molybdenum iron protein domain"/>
    <property type="match status" value="2"/>
</dbReference>
<dbReference type="InterPro" id="IPR002491">
    <property type="entry name" value="ABC_transptr_periplasmic_BD"/>
</dbReference>
<evidence type="ECO:0000256" key="3">
    <source>
        <dbReference type="ARBA" id="ARBA00022448"/>
    </source>
</evidence>
<dbReference type="NCBIfam" id="TIGR01409">
    <property type="entry name" value="TAT_signal_seq"/>
    <property type="match status" value="1"/>
</dbReference>
<dbReference type="PROSITE" id="PS51318">
    <property type="entry name" value="TAT"/>
    <property type="match status" value="1"/>
</dbReference>
<dbReference type="Proteomes" id="UP000092683">
    <property type="component" value="Unassembled WGS sequence"/>
</dbReference>
<organism evidence="7 8">
    <name type="scientific">Mycobacterium malmoense</name>
    <dbReference type="NCBI Taxonomy" id="1780"/>
    <lineage>
        <taxon>Bacteria</taxon>
        <taxon>Bacillati</taxon>
        <taxon>Actinomycetota</taxon>
        <taxon>Actinomycetes</taxon>
        <taxon>Mycobacteriales</taxon>
        <taxon>Mycobacteriaceae</taxon>
        <taxon>Mycobacterium</taxon>
    </lineage>
</organism>
<feature type="domain" description="Fe/B12 periplasmic-binding" evidence="6">
    <location>
        <begin position="61"/>
        <end position="331"/>
    </location>
</feature>
<evidence type="ECO:0000313" key="8">
    <source>
        <dbReference type="Proteomes" id="UP000092683"/>
    </source>
</evidence>
<evidence type="ECO:0000313" key="7">
    <source>
        <dbReference type="EMBL" id="OCB43354.1"/>
    </source>
</evidence>
<evidence type="ECO:0000256" key="2">
    <source>
        <dbReference type="ARBA" id="ARBA00008814"/>
    </source>
</evidence>
<dbReference type="PROSITE" id="PS50983">
    <property type="entry name" value="FE_B12_PBP"/>
    <property type="match status" value="1"/>
</dbReference>
<comment type="similarity">
    <text evidence="2">Belongs to the bacterial solute-binding protein 8 family.</text>
</comment>
<name>A0A1B9CLY2_MYCMA</name>